<reference evidence="1" key="1">
    <citation type="submission" date="2014-09" db="EMBL/GenBank/DDBJ databases">
        <authorList>
            <person name="Magalhaes I.L.F."/>
            <person name="Oliveira U."/>
            <person name="Santos F.R."/>
            <person name="Vidigal T.H.D.A."/>
            <person name="Brescovit A.D."/>
            <person name="Santos A.J."/>
        </authorList>
    </citation>
    <scope>NUCLEOTIDE SEQUENCE</scope>
    <source>
        <tissue evidence="1">Shoot tissue taken approximately 20 cm above the soil surface</tissue>
    </source>
</reference>
<proteinExistence type="predicted"/>
<evidence type="ECO:0000313" key="1">
    <source>
        <dbReference type="EMBL" id="JAE09142.1"/>
    </source>
</evidence>
<protein>
    <submittedName>
        <fullName evidence="1">Uncharacterized protein</fullName>
    </submittedName>
</protein>
<sequence length="32" mass="3759">MQKYIFCIKIGLICKNRGLLLNFHKHQGPICK</sequence>
<organism evidence="1">
    <name type="scientific">Arundo donax</name>
    <name type="common">Giant reed</name>
    <name type="synonym">Donax arundinaceus</name>
    <dbReference type="NCBI Taxonomy" id="35708"/>
    <lineage>
        <taxon>Eukaryota</taxon>
        <taxon>Viridiplantae</taxon>
        <taxon>Streptophyta</taxon>
        <taxon>Embryophyta</taxon>
        <taxon>Tracheophyta</taxon>
        <taxon>Spermatophyta</taxon>
        <taxon>Magnoliopsida</taxon>
        <taxon>Liliopsida</taxon>
        <taxon>Poales</taxon>
        <taxon>Poaceae</taxon>
        <taxon>PACMAD clade</taxon>
        <taxon>Arundinoideae</taxon>
        <taxon>Arundineae</taxon>
        <taxon>Arundo</taxon>
    </lineage>
</organism>
<reference evidence="1" key="2">
    <citation type="journal article" date="2015" name="Data Brief">
        <title>Shoot transcriptome of the giant reed, Arundo donax.</title>
        <authorList>
            <person name="Barrero R.A."/>
            <person name="Guerrero F.D."/>
            <person name="Moolhuijzen P."/>
            <person name="Goolsby J.A."/>
            <person name="Tidwell J."/>
            <person name="Bellgard S.E."/>
            <person name="Bellgard M.I."/>
        </authorList>
    </citation>
    <scope>NUCLEOTIDE SEQUENCE</scope>
    <source>
        <tissue evidence="1">Shoot tissue taken approximately 20 cm above the soil surface</tissue>
    </source>
</reference>
<accession>A0A0A9FA09</accession>
<name>A0A0A9FA09_ARUDO</name>
<dbReference type="EMBL" id="GBRH01188754">
    <property type="protein sequence ID" value="JAE09142.1"/>
    <property type="molecule type" value="Transcribed_RNA"/>
</dbReference>
<dbReference type="AlphaFoldDB" id="A0A0A9FA09"/>